<evidence type="ECO:0000313" key="3">
    <source>
        <dbReference type="EMBL" id="MDQ0449661.1"/>
    </source>
</evidence>
<dbReference type="SMART" id="SM00903">
    <property type="entry name" value="Flavin_Reduct"/>
    <property type="match status" value="1"/>
</dbReference>
<evidence type="ECO:0000313" key="4">
    <source>
        <dbReference type="Proteomes" id="UP001231124"/>
    </source>
</evidence>
<dbReference type="EMBL" id="JAUSVP010000016">
    <property type="protein sequence ID" value="MDQ0449661.1"/>
    <property type="molecule type" value="Genomic_DNA"/>
</dbReference>
<dbReference type="GO" id="GO:0016491">
    <property type="term" value="F:oxidoreductase activity"/>
    <property type="evidence" value="ECO:0007669"/>
    <property type="project" value="UniProtKB-KW"/>
</dbReference>
<protein>
    <submittedName>
        <fullName evidence="3">Flavin reductase</fullName>
        <ecNumber evidence="3">1.5.1.-</ecNumber>
    </submittedName>
</protein>
<feature type="domain" description="Flavin reductase like" evidence="2">
    <location>
        <begin position="22"/>
        <end position="168"/>
    </location>
</feature>
<dbReference type="SUPFAM" id="SSF50475">
    <property type="entry name" value="FMN-binding split barrel"/>
    <property type="match status" value="1"/>
</dbReference>
<reference evidence="3 4" key="1">
    <citation type="submission" date="2023-07" db="EMBL/GenBank/DDBJ databases">
        <title>Genomic Encyclopedia of Type Strains, Phase IV (KMG-IV): sequencing the most valuable type-strain genomes for metagenomic binning, comparative biology and taxonomic classification.</title>
        <authorList>
            <person name="Goeker M."/>
        </authorList>
    </citation>
    <scope>NUCLEOTIDE SEQUENCE [LARGE SCALE GENOMIC DNA]</scope>
    <source>
        <strain evidence="3 4">DSM 19013</strain>
    </source>
</reference>
<sequence>MNAIPTPIRAEALDPGLFKRGMRRLAAGVSLVTTLDAEGPHGFVATAVTSVSAEPRPRLLVCANRASSTHPRIGATGRFCVNLLAEEDEAIARRFGAADRSARFAALDWVPLATGAPALPQALASFDCLVETRMEAGSHTVFVGEVQDVRLWREEGAPLLYLDGAFARVAREA</sequence>
<evidence type="ECO:0000256" key="1">
    <source>
        <dbReference type="ARBA" id="ARBA00023002"/>
    </source>
</evidence>
<evidence type="ECO:0000259" key="2">
    <source>
        <dbReference type="SMART" id="SM00903"/>
    </source>
</evidence>
<dbReference type="Proteomes" id="UP001231124">
    <property type="component" value="Unassembled WGS sequence"/>
</dbReference>
<comment type="caution">
    <text evidence="3">The sequence shown here is derived from an EMBL/GenBank/DDBJ whole genome shotgun (WGS) entry which is preliminary data.</text>
</comment>
<keyword evidence="4" id="KW-1185">Reference proteome</keyword>
<name>A0ABU0I4W1_9HYPH</name>
<dbReference type="InterPro" id="IPR050268">
    <property type="entry name" value="NADH-dep_flavin_reductase"/>
</dbReference>
<dbReference type="Gene3D" id="2.30.110.10">
    <property type="entry name" value="Electron Transport, Fmn-binding Protein, Chain A"/>
    <property type="match status" value="1"/>
</dbReference>
<dbReference type="InterPro" id="IPR002563">
    <property type="entry name" value="Flavin_Rdtase-like_dom"/>
</dbReference>
<gene>
    <name evidence="3" type="ORF">QO012_004183</name>
</gene>
<dbReference type="PANTHER" id="PTHR30466">
    <property type="entry name" value="FLAVIN REDUCTASE"/>
    <property type="match status" value="1"/>
</dbReference>
<proteinExistence type="predicted"/>
<accession>A0ABU0I4W1</accession>
<dbReference type="Pfam" id="PF01613">
    <property type="entry name" value="Flavin_Reduct"/>
    <property type="match status" value="1"/>
</dbReference>
<keyword evidence="1 3" id="KW-0560">Oxidoreductase</keyword>
<dbReference type="InterPro" id="IPR012349">
    <property type="entry name" value="Split_barrel_FMN-bd"/>
</dbReference>
<dbReference type="PANTHER" id="PTHR30466:SF1">
    <property type="entry name" value="FMN REDUCTASE (NADH) RUTF"/>
    <property type="match status" value="1"/>
</dbReference>
<organism evidence="3 4">
    <name type="scientific">Methylobacterium aerolatum</name>
    <dbReference type="NCBI Taxonomy" id="418708"/>
    <lineage>
        <taxon>Bacteria</taxon>
        <taxon>Pseudomonadati</taxon>
        <taxon>Pseudomonadota</taxon>
        <taxon>Alphaproteobacteria</taxon>
        <taxon>Hyphomicrobiales</taxon>
        <taxon>Methylobacteriaceae</taxon>
        <taxon>Methylobacterium</taxon>
    </lineage>
</organism>
<dbReference type="RefSeq" id="WP_238205195.1">
    <property type="nucleotide sequence ID" value="NZ_BPQE01000021.1"/>
</dbReference>
<dbReference type="EC" id="1.5.1.-" evidence="3"/>